<evidence type="ECO:0000313" key="16">
    <source>
        <dbReference type="Proteomes" id="UP000596742"/>
    </source>
</evidence>
<evidence type="ECO:0000256" key="4">
    <source>
        <dbReference type="ARBA" id="ARBA00004657"/>
    </source>
</evidence>
<keyword evidence="10" id="KW-0175">Coiled coil</keyword>
<evidence type="ECO:0000256" key="13">
    <source>
        <dbReference type="ARBA" id="ARBA00034864"/>
    </source>
</evidence>
<evidence type="ECO:0000256" key="7">
    <source>
        <dbReference type="ARBA" id="ARBA00022553"/>
    </source>
</evidence>
<evidence type="ECO:0000256" key="2">
    <source>
        <dbReference type="ARBA" id="ARBA00004529"/>
    </source>
</evidence>
<keyword evidence="11" id="KW-0206">Cytoskeleton</keyword>
<accession>A0A8B6CJD2</accession>
<dbReference type="EMBL" id="UYJE01001901">
    <property type="protein sequence ID" value="VDI06199.1"/>
    <property type="molecule type" value="Genomic_DNA"/>
</dbReference>
<dbReference type="GO" id="GO:0001725">
    <property type="term" value="C:stress fiber"/>
    <property type="evidence" value="ECO:0007669"/>
    <property type="project" value="UniProtKB-SubCell"/>
</dbReference>
<dbReference type="PANTHER" id="PTHR13034">
    <property type="entry name" value="DYNACTIN P62 SUBUNIT"/>
    <property type="match status" value="1"/>
</dbReference>
<evidence type="ECO:0000256" key="5">
    <source>
        <dbReference type="ARBA" id="ARBA00022490"/>
    </source>
</evidence>
<proteinExistence type="inferred from homology"/>
<dbReference type="GO" id="GO:0005813">
    <property type="term" value="C:centrosome"/>
    <property type="evidence" value="ECO:0007669"/>
    <property type="project" value="UniProtKB-SubCell"/>
</dbReference>
<dbReference type="AlphaFoldDB" id="A0A8B6CJD2"/>
<comment type="caution">
    <text evidence="15">The sequence shown here is derived from an EMBL/GenBank/DDBJ whole genome shotgun (WGS) entry which is preliminary data.</text>
</comment>
<evidence type="ECO:0000256" key="8">
    <source>
        <dbReference type="ARBA" id="ARBA00022843"/>
    </source>
</evidence>
<keyword evidence="7" id="KW-0597">Phosphoprotein</keyword>
<keyword evidence="16" id="KW-1185">Reference proteome</keyword>
<dbReference type="Pfam" id="PF05502">
    <property type="entry name" value="Dynactin_p62"/>
    <property type="match status" value="2"/>
</dbReference>
<evidence type="ECO:0000256" key="12">
    <source>
        <dbReference type="ARBA" id="ARBA00034776"/>
    </source>
</evidence>
<gene>
    <name evidence="15" type="ORF">MGAL_10B069943</name>
</gene>
<evidence type="ECO:0000256" key="3">
    <source>
        <dbReference type="ARBA" id="ARBA00004544"/>
    </source>
</evidence>
<organism evidence="15 16">
    <name type="scientific">Mytilus galloprovincialis</name>
    <name type="common">Mediterranean mussel</name>
    <dbReference type="NCBI Taxonomy" id="29158"/>
    <lineage>
        <taxon>Eukaryota</taxon>
        <taxon>Metazoa</taxon>
        <taxon>Spiralia</taxon>
        <taxon>Lophotrochozoa</taxon>
        <taxon>Mollusca</taxon>
        <taxon>Bivalvia</taxon>
        <taxon>Autobranchia</taxon>
        <taxon>Pteriomorphia</taxon>
        <taxon>Mytilida</taxon>
        <taxon>Mytiloidea</taxon>
        <taxon>Mytilidae</taxon>
        <taxon>Mytilinae</taxon>
        <taxon>Mytilus</taxon>
    </lineage>
</organism>
<keyword evidence="8" id="KW-0832">Ubl conjugation</keyword>
<evidence type="ECO:0000256" key="11">
    <source>
        <dbReference type="ARBA" id="ARBA00023212"/>
    </source>
</evidence>
<evidence type="ECO:0000256" key="6">
    <source>
        <dbReference type="ARBA" id="ARBA00022499"/>
    </source>
</evidence>
<reference evidence="15" key="1">
    <citation type="submission" date="2018-11" db="EMBL/GenBank/DDBJ databases">
        <authorList>
            <person name="Alioto T."/>
            <person name="Alioto T."/>
        </authorList>
    </citation>
    <scope>NUCLEOTIDE SEQUENCE</scope>
</reference>
<keyword evidence="5" id="KW-0963">Cytoplasm</keyword>
<evidence type="ECO:0000313" key="15">
    <source>
        <dbReference type="EMBL" id="VDI06199.1"/>
    </source>
</evidence>
<evidence type="ECO:0000256" key="14">
    <source>
        <dbReference type="ARBA" id="ARBA00093507"/>
    </source>
</evidence>
<sequence length="455" mass="51530">MATFIDVNLVKYVCGCGKKKPVCKLYLCRHCLKIRCGDCVLHEVDTPYCPNCLENMPAAEAKLKRNRCSNCFDCPNCGHTLTTRATSHAVSNPEDPNKSTPKKMFYMACGFCRWTTRDVGIADKPAASGNWEDKDNSHQKRILSLLETYQQIAQKEKAEKERKKYVRRRSYLTYAAGMDKYGMVSVAAKRKGLLASPSTGGSKDEDTIISPVEPADTVTTFVPLKDEIFTQELHLENMAGMSQRHAPPEFQPCEMTDLHPLHKHLLIRRSLRCKQCEHNLSKPEFNPISIKFKIQLIAMSHIPEIRIFTSPELNFDKDCKVILTVCNPTSYNTNINLTTLEGDTQDDFSNSKITLPKDTIVVSRRDDAALYDVGNQEQEAQKDDPSVIAFRKANKVGFYVKVKPQVKDGDIQVSFMMKHDYHNTAIALTSENQEPQVVWLEQKVFVNLGPLQTKK</sequence>
<evidence type="ECO:0000256" key="1">
    <source>
        <dbReference type="ARBA" id="ARBA00004300"/>
    </source>
</evidence>
<comment type="subcellular location">
    <subcellularLocation>
        <location evidence="3">Cytoplasm</location>
        <location evidence="3">Cell cortex</location>
    </subcellularLocation>
    <subcellularLocation>
        <location evidence="1">Cytoplasm</location>
        <location evidence="1">Cytoskeleton</location>
        <location evidence="1">Microtubule organizing center</location>
        <location evidence="1">Centrosome</location>
    </subcellularLocation>
    <subcellularLocation>
        <location evidence="2">Cytoplasm</location>
        <location evidence="2">Cytoskeleton</location>
        <location evidence="2">Stress fiber</location>
    </subcellularLocation>
    <subcellularLocation>
        <location evidence="4">Cytoplasm</location>
        <location evidence="4">Myofibril</location>
    </subcellularLocation>
</comment>
<dbReference type="GO" id="GO:0030016">
    <property type="term" value="C:myofibril"/>
    <property type="evidence" value="ECO:0007669"/>
    <property type="project" value="UniProtKB-SubCell"/>
</dbReference>
<dbReference type="GO" id="GO:0005938">
    <property type="term" value="C:cell cortex"/>
    <property type="evidence" value="ECO:0007669"/>
    <property type="project" value="UniProtKB-SubCell"/>
</dbReference>
<dbReference type="OrthoDB" id="283815at2759"/>
<comment type="similarity">
    <text evidence="12">Belongs to the dynactin subunit 4 family.</text>
</comment>
<dbReference type="Proteomes" id="UP000596742">
    <property type="component" value="Unassembled WGS sequence"/>
</dbReference>
<dbReference type="PANTHER" id="PTHR13034:SF2">
    <property type="entry name" value="DYNACTIN SUBUNIT 4"/>
    <property type="match status" value="1"/>
</dbReference>
<name>A0A8B6CJD2_MYTGA</name>
<keyword evidence="6" id="KW-1017">Isopeptide bond</keyword>
<keyword evidence="9" id="KW-0007">Acetylation</keyword>
<dbReference type="InterPro" id="IPR008603">
    <property type="entry name" value="DCTN4"/>
</dbReference>
<evidence type="ECO:0000256" key="9">
    <source>
        <dbReference type="ARBA" id="ARBA00022990"/>
    </source>
</evidence>
<comment type="subunit">
    <text evidence="14">Subunit of dynactin, a multiprotein complex part of a tripartite complex with dynein and a adapter, such as BICDL1, BICD2 or HOOK3. The dynactin complex is built around ACTR1A/ACTB filament and consists of an actin-related filament composed of a shoulder domain, a pointed end and a barbed end. Its length is defined by its flexible shoulder domain. The soulder is composed of 2 DCTN1 subunits, 4 DCTN2 and 2 DCTN3. The 4 DCNT2 (via N-terminus) bind the ACTR1A filament and act as molecular rulers to determine the length. The pointed end is important for binding dynein-dynactin cargo adapters. Consists of 4 subunits: ACTR10, DCNT4, DCTN5 and DCTN6. The barbed end is composed of a CAPZA1:CAPZB heterodimers, which binds ACTR1A/ACTB filament and dynactin and stabilizes dynactin. Interacts with ATP7B, but not ATP7A, in a copper-dependent manner. Interacts with ANK2; this interaction is required for localization at costameres. Interacts with N4BP2L1.</text>
</comment>
<dbReference type="GO" id="GO:0005869">
    <property type="term" value="C:dynactin complex"/>
    <property type="evidence" value="ECO:0007669"/>
    <property type="project" value="InterPro"/>
</dbReference>
<protein>
    <recommendedName>
        <fullName evidence="13">Dynactin subunit 4</fullName>
    </recommendedName>
</protein>
<evidence type="ECO:0000256" key="10">
    <source>
        <dbReference type="ARBA" id="ARBA00023054"/>
    </source>
</evidence>